<proteinExistence type="predicted"/>
<keyword evidence="1" id="KW-1133">Transmembrane helix</keyword>
<protein>
    <submittedName>
        <fullName evidence="2">Uncharacterized protein</fullName>
    </submittedName>
</protein>
<reference evidence="3" key="1">
    <citation type="journal article" date="2019" name="Int. J. Syst. Evol. Microbiol.">
        <title>The Global Catalogue of Microorganisms (GCM) 10K type strain sequencing project: providing services to taxonomists for standard genome sequencing and annotation.</title>
        <authorList>
            <consortium name="The Broad Institute Genomics Platform"/>
            <consortium name="The Broad Institute Genome Sequencing Center for Infectious Disease"/>
            <person name="Wu L."/>
            <person name="Ma J."/>
        </authorList>
    </citation>
    <scope>NUCLEOTIDE SEQUENCE [LARGE SCALE GENOMIC DNA]</scope>
    <source>
        <strain evidence="3">JCM 17906</strain>
    </source>
</reference>
<dbReference type="Proteomes" id="UP001501598">
    <property type="component" value="Unassembled WGS sequence"/>
</dbReference>
<accession>A0ABP8S1X0</accession>
<organism evidence="2 3">
    <name type="scientific">Pseudonocardia xishanensis</name>
    <dbReference type="NCBI Taxonomy" id="630995"/>
    <lineage>
        <taxon>Bacteria</taxon>
        <taxon>Bacillati</taxon>
        <taxon>Actinomycetota</taxon>
        <taxon>Actinomycetes</taxon>
        <taxon>Pseudonocardiales</taxon>
        <taxon>Pseudonocardiaceae</taxon>
        <taxon>Pseudonocardia</taxon>
    </lineage>
</organism>
<feature type="transmembrane region" description="Helical" evidence="1">
    <location>
        <begin position="37"/>
        <end position="60"/>
    </location>
</feature>
<gene>
    <name evidence="2" type="ORF">GCM10023175_62360</name>
</gene>
<keyword evidence="3" id="KW-1185">Reference proteome</keyword>
<keyword evidence="1" id="KW-0472">Membrane</keyword>
<dbReference type="EMBL" id="BAABGT010000102">
    <property type="protein sequence ID" value="GAA4557628.1"/>
    <property type="molecule type" value="Genomic_DNA"/>
</dbReference>
<evidence type="ECO:0000313" key="3">
    <source>
        <dbReference type="Proteomes" id="UP001501598"/>
    </source>
</evidence>
<dbReference type="RefSeq" id="WP_345426427.1">
    <property type="nucleotide sequence ID" value="NZ_BAABGT010000102.1"/>
</dbReference>
<name>A0ABP8S1X0_9PSEU</name>
<evidence type="ECO:0000256" key="1">
    <source>
        <dbReference type="SAM" id="Phobius"/>
    </source>
</evidence>
<keyword evidence="1" id="KW-0812">Transmembrane</keyword>
<comment type="caution">
    <text evidence="2">The sequence shown here is derived from an EMBL/GenBank/DDBJ whole genome shotgun (WGS) entry which is preliminary data.</text>
</comment>
<evidence type="ECO:0000313" key="2">
    <source>
        <dbReference type="EMBL" id="GAA4557628.1"/>
    </source>
</evidence>
<sequence>MAAEHREWTHHGPGRALLWWPFLSFGTMAVFPDAGIAPIVATGAALAVLGLVAALAARVLRRRILLHRAATRPAALPATAAATVIDVEPTTRAA</sequence>